<protein>
    <submittedName>
        <fullName evidence="2">Uncharacterized protein</fullName>
    </submittedName>
</protein>
<keyword evidence="1" id="KW-0472">Membrane</keyword>
<dbReference type="EMBL" id="HBUF01347550">
    <property type="protein sequence ID" value="CAG6710857.1"/>
    <property type="molecule type" value="Transcribed_RNA"/>
</dbReference>
<keyword evidence="1" id="KW-0812">Transmembrane</keyword>
<sequence length="103" mass="12313">MVTKKSNFPGRNSKLDFSFSKFQNHVEIFCLQVSSMARELYRDLKTREQTSRMSTVSGYQKNGKNFKNIIFCLVIFKFNFYFLTRTNFYFLLFPFNFTGFLGF</sequence>
<dbReference type="AlphaFoldDB" id="A0A8D8UU82"/>
<evidence type="ECO:0000256" key="1">
    <source>
        <dbReference type="SAM" id="Phobius"/>
    </source>
</evidence>
<name>A0A8D8UU82_9HEMI</name>
<proteinExistence type="predicted"/>
<organism evidence="2">
    <name type="scientific">Cacopsylla melanoneura</name>
    <dbReference type="NCBI Taxonomy" id="428564"/>
    <lineage>
        <taxon>Eukaryota</taxon>
        <taxon>Metazoa</taxon>
        <taxon>Ecdysozoa</taxon>
        <taxon>Arthropoda</taxon>
        <taxon>Hexapoda</taxon>
        <taxon>Insecta</taxon>
        <taxon>Pterygota</taxon>
        <taxon>Neoptera</taxon>
        <taxon>Paraneoptera</taxon>
        <taxon>Hemiptera</taxon>
        <taxon>Sternorrhyncha</taxon>
        <taxon>Psylloidea</taxon>
        <taxon>Psyllidae</taxon>
        <taxon>Psyllinae</taxon>
        <taxon>Cacopsylla</taxon>
    </lineage>
</organism>
<keyword evidence="1" id="KW-1133">Transmembrane helix</keyword>
<dbReference type="EMBL" id="HBUF01347553">
    <property type="protein sequence ID" value="CAG6710869.1"/>
    <property type="molecule type" value="Transcribed_RNA"/>
</dbReference>
<feature type="transmembrane region" description="Helical" evidence="1">
    <location>
        <begin position="69"/>
        <end position="93"/>
    </location>
</feature>
<dbReference type="EMBL" id="HBUF01347554">
    <property type="protein sequence ID" value="CAG6710875.1"/>
    <property type="molecule type" value="Transcribed_RNA"/>
</dbReference>
<evidence type="ECO:0000313" key="2">
    <source>
        <dbReference type="EMBL" id="CAG6710857.1"/>
    </source>
</evidence>
<accession>A0A8D8UU82</accession>
<reference evidence="2" key="1">
    <citation type="submission" date="2021-05" db="EMBL/GenBank/DDBJ databases">
        <authorList>
            <person name="Alioto T."/>
            <person name="Alioto T."/>
            <person name="Gomez Garrido J."/>
        </authorList>
    </citation>
    <scope>NUCLEOTIDE SEQUENCE</scope>
</reference>